<dbReference type="Gene3D" id="1.20.1250.20">
    <property type="entry name" value="MFS general substrate transporter like domains"/>
    <property type="match status" value="2"/>
</dbReference>
<protein>
    <submittedName>
        <fullName evidence="8">Uu.00g098580.m01.CDS01</fullName>
    </submittedName>
</protein>
<feature type="transmembrane region" description="Helical" evidence="6">
    <location>
        <begin position="91"/>
        <end position="113"/>
    </location>
</feature>
<comment type="subcellular location">
    <subcellularLocation>
        <location evidence="1">Membrane</location>
        <topology evidence="1">Multi-pass membrane protein</topology>
    </subcellularLocation>
</comment>
<feature type="transmembrane region" description="Helical" evidence="6">
    <location>
        <begin position="258"/>
        <end position="277"/>
    </location>
</feature>
<accession>A0AAI8VCH9</accession>
<keyword evidence="4 6" id="KW-0472">Membrane</keyword>
<feature type="transmembrane region" description="Helical" evidence="6">
    <location>
        <begin position="146"/>
        <end position="167"/>
    </location>
</feature>
<evidence type="ECO:0000256" key="6">
    <source>
        <dbReference type="SAM" id="Phobius"/>
    </source>
</evidence>
<feature type="transmembrane region" description="Helical" evidence="6">
    <location>
        <begin position="179"/>
        <end position="201"/>
    </location>
</feature>
<evidence type="ECO:0000256" key="5">
    <source>
        <dbReference type="SAM" id="MobiDB-lite"/>
    </source>
</evidence>
<dbReference type="PANTHER" id="PTHR23501:SF43">
    <property type="entry name" value="MULTIDRUG TRANSPORTER, PUTATIVE (AFU_ORTHOLOGUE AFUA_6G03040)-RELATED"/>
    <property type="match status" value="1"/>
</dbReference>
<dbReference type="InterPro" id="IPR011701">
    <property type="entry name" value="MFS"/>
</dbReference>
<feature type="transmembrane region" description="Helical" evidence="6">
    <location>
        <begin position="399"/>
        <end position="423"/>
    </location>
</feature>
<dbReference type="PROSITE" id="PS50850">
    <property type="entry name" value="MFS"/>
    <property type="match status" value="1"/>
</dbReference>
<reference evidence="8" key="1">
    <citation type="submission" date="2023-10" db="EMBL/GenBank/DDBJ databases">
        <authorList>
            <person name="Hackl T."/>
        </authorList>
    </citation>
    <scope>NUCLEOTIDE SEQUENCE</scope>
</reference>
<keyword evidence="3 6" id="KW-1133">Transmembrane helix</keyword>
<evidence type="ECO:0000259" key="7">
    <source>
        <dbReference type="PROSITE" id="PS50850"/>
    </source>
</evidence>
<dbReference type="InterPro" id="IPR020846">
    <property type="entry name" value="MFS_dom"/>
</dbReference>
<evidence type="ECO:0000313" key="9">
    <source>
        <dbReference type="Proteomes" id="UP001295740"/>
    </source>
</evidence>
<feature type="transmembrane region" description="Helical" evidence="6">
    <location>
        <begin position="536"/>
        <end position="554"/>
    </location>
</feature>
<gene>
    <name evidence="8" type="ORF">KHLLAP_LOCUS2932</name>
</gene>
<feature type="domain" description="Major facilitator superfamily (MFS) profile" evidence="7">
    <location>
        <begin position="56"/>
        <end position="558"/>
    </location>
</feature>
<feature type="transmembrane region" description="Helical" evidence="6">
    <location>
        <begin position="45"/>
        <end position="66"/>
    </location>
</feature>
<feature type="transmembrane region" description="Helical" evidence="6">
    <location>
        <begin position="120"/>
        <end position="140"/>
    </location>
</feature>
<organism evidence="8 9">
    <name type="scientific">Anthostomella pinea</name>
    <dbReference type="NCBI Taxonomy" id="933095"/>
    <lineage>
        <taxon>Eukaryota</taxon>
        <taxon>Fungi</taxon>
        <taxon>Dikarya</taxon>
        <taxon>Ascomycota</taxon>
        <taxon>Pezizomycotina</taxon>
        <taxon>Sordariomycetes</taxon>
        <taxon>Xylariomycetidae</taxon>
        <taxon>Xylariales</taxon>
        <taxon>Xylariaceae</taxon>
        <taxon>Anthostomella</taxon>
    </lineage>
</organism>
<feature type="transmembrane region" description="Helical" evidence="6">
    <location>
        <begin position="333"/>
        <end position="354"/>
    </location>
</feature>
<comment type="caution">
    <text evidence="8">The sequence shown here is derived from an EMBL/GenBank/DDBJ whole genome shotgun (WGS) entry which is preliminary data.</text>
</comment>
<dbReference type="InterPro" id="IPR036259">
    <property type="entry name" value="MFS_trans_sf"/>
</dbReference>
<dbReference type="GO" id="GO:0005886">
    <property type="term" value="C:plasma membrane"/>
    <property type="evidence" value="ECO:0007669"/>
    <property type="project" value="TreeGrafter"/>
</dbReference>
<feature type="transmembrane region" description="Helical" evidence="6">
    <location>
        <begin position="476"/>
        <end position="494"/>
    </location>
</feature>
<dbReference type="GO" id="GO:0022857">
    <property type="term" value="F:transmembrane transporter activity"/>
    <property type="evidence" value="ECO:0007669"/>
    <property type="project" value="InterPro"/>
</dbReference>
<feature type="transmembrane region" description="Helical" evidence="6">
    <location>
        <begin position="374"/>
        <end position="392"/>
    </location>
</feature>
<dbReference type="SUPFAM" id="SSF103473">
    <property type="entry name" value="MFS general substrate transporter"/>
    <property type="match status" value="2"/>
</dbReference>
<evidence type="ECO:0000256" key="3">
    <source>
        <dbReference type="ARBA" id="ARBA00022989"/>
    </source>
</evidence>
<sequence length="561" mass="61125">MAVDTGPGLSGRSSDKTSEERPSIKQEEHDMVDERQIPSKDQNKMVYLQGAQFWSIVISIAIMMFITNLEVPVVTTALVAITDDLGGFDSVGWVVASYLLGYVAVIVICAKFSDIFGRKLVFLLSIAWFIIFSAACAASQTMVQLIVFRAFQGLGGGGCFSLCTILITELVPAESYTQFVSNISLSNALALLLGPIIGGAIATHTTWRWIFIINVPIAVPAFVVALLAIPKDFPHHGRLSSQPMGMKHLLSKATLDRVDIPGTALILCATLALTAGFEEADKKFPWKSAYVITLLTVAGLLWIALVLWERYVTISDKIREPVLPWRFLTNRQMIGILLNFFFLGGPTIIGMFIIPQRYELVYGISGLDAGVRLIPFTITIAAGSIFASILAGKLKVPPMYLVLLGSSLQIIGFALLGTLPSTLHIPARMYGYEIITGWGCGINFSLLFIMIPWVIEGRDRASGMGAGAQFRMMGSAVILAISTSVFNTYTRPILQKLLGVSDSDSLIQSGASLASLPQALQDQVRYTLGEGYNRQILVLCVSAALQIPFTLLMWKKKQLVI</sequence>
<evidence type="ECO:0000256" key="2">
    <source>
        <dbReference type="ARBA" id="ARBA00022692"/>
    </source>
</evidence>
<keyword evidence="9" id="KW-1185">Reference proteome</keyword>
<dbReference type="PANTHER" id="PTHR23501">
    <property type="entry name" value="MAJOR FACILITATOR SUPERFAMILY"/>
    <property type="match status" value="1"/>
</dbReference>
<dbReference type="Proteomes" id="UP001295740">
    <property type="component" value="Unassembled WGS sequence"/>
</dbReference>
<feature type="transmembrane region" description="Helical" evidence="6">
    <location>
        <begin position="289"/>
        <end position="312"/>
    </location>
</feature>
<evidence type="ECO:0000256" key="1">
    <source>
        <dbReference type="ARBA" id="ARBA00004141"/>
    </source>
</evidence>
<dbReference type="AlphaFoldDB" id="A0AAI8VCH9"/>
<feature type="compositionally biased region" description="Basic and acidic residues" evidence="5">
    <location>
        <begin position="13"/>
        <end position="35"/>
    </location>
</feature>
<dbReference type="EMBL" id="CAUWAG010000004">
    <property type="protein sequence ID" value="CAJ2502464.1"/>
    <property type="molecule type" value="Genomic_DNA"/>
</dbReference>
<feature type="region of interest" description="Disordered" evidence="5">
    <location>
        <begin position="1"/>
        <end position="35"/>
    </location>
</feature>
<name>A0AAI8VCH9_9PEZI</name>
<proteinExistence type="predicted"/>
<feature type="transmembrane region" description="Helical" evidence="6">
    <location>
        <begin position="207"/>
        <end position="229"/>
    </location>
</feature>
<feature type="transmembrane region" description="Helical" evidence="6">
    <location>
        <begin position="435"/>
        <end position="455"/>
    </location>
</feature>
<evidence type="ECO:0000256" key="4">
    <source>
        <dbReference type="ARBA" id="ARBA00023136"/>
    </source>
</evidence>
<dbReference type="Pfam" id="PF07690">
    <property type="entry name" value="MFS_1"/>
    <property type="match status" value="1"/>
</dbReference>
<keyword evidence="2 6" id="KW-0812">Transmembrane</keyword>
<evidence type="ECO:0000313" key="8">
    <source>
        <dbReference type="EMBL" id="CAJ2502464.1"/>
    </source>
</evidence>